<name>A0ABP0MSC5_9DINO</name>
<keyword evidence="4" id="KW-1185">Reference proteome</keyword>
<dbReference type="Proteomes" id="UP001642464">
    <property type="component" value="Unassembled WGS sequence"/>
</dbReference>
<dbReference type="EMBL" id="CAXAMM010023891">
    <property type="protein sequence ID" value="CAK9054388.1"/>
    <property type="molecule type" value="Genomic_DNA"/>
</dbReference>
<feature type="compositionally biased region" description="Polar residues" evidence="2">
    <location>
        <begin position="378"/>
        <end position="394"/>
    </location>
</feature>
<reference evidence="3 4" key="1">
    <citation type="submission" date="2024-02" db="EMBL/GenBank/DDBJ databases">
        <authorList>
            <person name="Chen Y."/>
            <person name="Shah S."/>
            <person name="Dougan E. K."/>
            <person name="Thang M."/>
            <person name="Chan C."/>
        </authorList>
    </citation>
    <scope>NUCLEOTIDE SEQUENCE [LARGE SCALE GENOMIC DNA]</scope>
</reference>
<protein>
    <submittedName>
        <fullName evidence="3">ATPase N2B</fullName>
    </submittedName>
</protein>
<proteinExistence type="predicted"/>
<organism evidence="3 4">
    <name type="scientific">Durusdinium trenchii</name>
    <dbReference type="NCBI Taxonomy" id="1381693"/>
    <lineage>
        <taxon>Eukaryota</taxon>
        <taxon>Sar</taxon>
        <taxon>Alveolata</taxon>
        <taxon>Dinophyceae</taxon>
        <taxon>Suessiales</taxon>
        <taxon>Symbiodiniaceae</taxon>
        <taxon>Durusdinium</taxon>
    </lineage>
</organism>
<feature type="compositionally biased region" description="Basic and acidic residues" evidence="2">
    <location>
        <begin position="310"/>
        <end position="325"/>
    </location>
</feature>
<feature type="region of interest" description="Disordered" evidence="2">
    <location>
        <begin position="1169"/>
        <end position="1212"/>
    </location>
</feature>
<evidence type="ECO:0000256" key="1">
    <source>
        <dbReference type="SAM" id="Coils"/>
    </source>
</evidence>
<evidence type="ECO:0000313" key="3">
    <source>
        <dbReference type="EMBL" id="CAK9054388.1"/>
    </source>
</evidence>
<gene>
    <name evidence="3" type="ORF">SCF082_LOCUS29523</name>
</gene>
<sequence>MALTARGPGRGQDPTQTRHKTQSASPRPQRFCAVDAVRVAKEELAASGPIVKAGRLRLARVLDESTSDVGPILHEGFYKLAAAVTRPEPTLRQKATALQKSLEMQLKCLRQKGEVDQMHWTEQKAPLQLPALEGAERVETFLTQEEASVDPVGGAELQLVSASAPLRAPSMAAAAERAREEMELCIDTLLSYARETSTESRERRALLDSTSEAAAASIRKFLDLIERQAEAVREAGEKMEELQGRIRELEEDNDGLRRVVQQALKDEGEMQRQKEEKETEVEEGQQKLSEAESRSEELSTQLQKALETLRMQEEKRREAKEKLRDGGNSPMMHFSTFVLGPDQVPSGNAHISGEVKERMEPTRSESGLARRTERKNDAAQSNPTSKRDSLTSQGDVRVHAAPAFARSRSDSHSVVVSRSMTPEQLLESSSEVEEETAAPVMVKKISSGPRRKSFEEEDSESDGAVEPPRPSPLAASFPALVPFLDFQKDAESEKIKAQTVAQNHEHLEKHMVLLQEEKNKHMEQNKLLQKAVDSTLERLLVWVQAGFDSLRDFGPESVQQDAVALAAIRDMLAWLAERTCKAWIEPSAHLQQVLSSHEERVRQALELAEKQSSSAGTRRSEVDELQKALQEQTQRAEDLQQRLEEVAAEQEELAFRRVVEESTPPVLGAEQDSAMLDVAGAPARAESAVTLSTASAVPVGDSQDAGANDEAECVKEEKSEEECPAGAAAALEAEQEAQRMRLFRCPFAEAVDLTYVKRDRQFPYSSDPDDQILRLGRRQLRSFIGEVYTAKRLEDRRREKAAQPRRALHFIMQEMLRRQHGVKCLVHQRSWQILEAVAEHASEDVTVGLFADFLDGTRDLDELSFYLYCSGLVSAVPEEPQANIPPSRLPMGLISESRCLRLVELLFSDLPKAKAVVKEEIEKQLGSRLVENSYEELSYMAEADGIEADALCYALLEGWRLCCLLLSKSMPHFNWRDTVLAFIQADVHGRGWLDPNEVTKVDAQQAVLSRSRELLPVMEQTSLGAFVFRILQHLGGLTEASLKEDVVAEMSHDLGLGKKEHEACFRLCQVAFGSLERSLGVYLKWLLHSEEPRDRSVYKSVKARIFAIRRAASLGKSWPLIHNLRCLLVLLLSHQFDLQLVREEAQPEHVGWELTALLQVLRESWRRGASGTEGVDSGPDFGAELEEVGERSELRDDAGDRSGSEARPVSGKERAVYSVSFTVGQNSAQD</sequence>
<comment type="caution">
    <text evidence="3">The sequence shown here is derived from an EMBL/GenBank/DDBJ whole genome shotgun (WGS) entry which is preliminary data.</text>
</comment>
<feature type="region of interest" description="Disordered" evidence="2">
    <location>
        <begin position="607"/>
        <end position="633"/>
    </location>
</feature>
<feature type="compositionally biased region" description="Basic and acidic residues" evidence="2">
    <location>
        <begin position="265"/>
        <end position="277"/>
    </location>
</feature>
<keyword evidence="1" id="KW-0175">Coiled coil</keyword>
<feature type="compositionally biased region" description="Basic and acidic residues" evidence="2">
    <location>
        <begin position="1188"/>
        <end position="1212"/>
    </location>
</feature>
<feature type="compositionally biased region" description="Basic and acidic residues" evidence="2">
    <location>
        <begin position="353"/>
        <end position="377"/>
    </location>
</feature>
<feature type="region of interest" description="Disordered" evidence="2">
    <location>
        <begin position="1"/>
        <end position="29"/>
    </location>
</feature>
<evidence type="ECO:0000313" key="4">
    <source>
        <dbReference type="Proteomes" id="UP001642464"/>
    </source>
</evidence>
<accession>A0ABP0MSC5</accession>
<feature type="coiled-coil region" evidence="1">
    <location>
        <begin position="504"/>
        <end position="531"/>
    </location>
</feature>
<feature type="region of interest" description="Disordered" evidence="2">
    <location>
        <begin position="265"/>
        <end position="471"/>
    </location>
</feature>
<evidence type="ECO:0000256" key="2">
    <source>
        <dbReference type="SAM" id="MobiDB-lite"/>
    </source>
</evidence>